<accession>A0A8H7QJX1</accession>
<sequence length="107" mass="12833">MKSKTEYQLNPEMEEAARAVKTQKKHYYDYSSEQKLLFVYYNDRKWAKRLKEDKDWSILEKKTNNKVKRPKAQLDERHKIHLLNFYDDNPQARIVDVVASLISAPCI</sequence>
<proteinExistence type="predicted"/>
<keyword evidence="2" id="KW-1185">Reference proteome</keyword>
<comment type="caution">
    <text evidence="1">The sequence shown here is derived from an EMBL/GenBank/DDBJ whole genome shotgun (WGS) entry which is preliminary data.</text>
</comment>
<name>A0A8H7QJX1_9FUNG</name>
<evidence type="ECO:0000313" key="1">
    <source>
        <dbReference type="EMBL" id="KAG2193035.1"/>
    </source>
</evidence>
<evidence type="ECO:0000313" key="2">
    <source>
        <dbReference type="Proteomes" id="UP000650833"/>
    </source>
</evidence>
<dbReference type="OrthoDB" id="2287198at2759"/>
<dbReference type="EMBL" id="JAEPRC010000678">
    <property type="protein sequence ID" value="KAG2193035.1"/>
    <property type="molecule type" value="Genomic_DNA"/>
</dbReference>
<organism evidence="1 2">
    <name type="scientific">Mucor plumbeus</name>
    <dbReference type="NCBI Taxonomy" id="97098"/>
    <lineage>
        <taxon>Eukaryota</taxon>
        <taxon>Fungi</taxon>
        <taxon>Fungi incertae sedis</taxon>
        <taxon>Mucoromycota</taxon>
        <taxon>Mucoromycotina</taxon>
        <taxon>Mucoromycetes</taxon>
        <taxon>Mucorales</taxon>
        <taxon>Mucorineae</taxon>
        <taxon>Mucoraceae</taxon>
        <taxon>Mucor</taxon>
    </lineage>
</organism>
<reference evidence="1" key="1">
    <citation type="submission" date="2020-12" db="EMBL/GenBank/DDBJ databases">
        <title>Metabolic potential, ecology and presence of endohyphal bacteria is reflected in genomic diversity of Mucoromycotina.</title>
        <authorList>
            <person name="Muszewska A."/>
            <person name="Okrasinska A."/>
            <person name="Steczkiewicz K."/>
            <person name="Drgas O."/>
            <person name="Orlowska M."/>
            <person name="Perlinska-Lenart U."/>
            <person name="Aleksandrzak-Piekarczyk T."/>
            <person name="Szatraj K."/>
            <person name="Zielenkiewicz U."/>
            <person name="Pilsyk S."/>
            <person name="Malc E."/>
            <person name="Mieczkowski P."/>
            <person name="Kruszewska J.S."/>
            <person name="Biernat P."/>
            <person name="Pawlowska J."/>
        </authorList>
    </citation>
    <scope>NUCLEOTIDE SEQUENCE</scope>
    <source>
        <strain evidence="1">CBS 226.32</strain>
    </source>
</reference>
<gene>
    <name evidence="1" type="ORF">INT46_000008</name>
</gene>
<dbReference type="Proteomes" id="UP000650833">
    <property type="component" value="Unassembled WGS sequence"/>
</dbReference>
<dbReference type="AlphaFoldDB" id="A0A8H7QJX1"/>
<protein>
    <submittedName>
        <fullName evidence="1">Uncharacterized protein</fullName>
    </submittedName>
</protein>